<name>A0A0D9X989_9ORYZ</name>
<evidence type="ECO:0000313" key="2">
    <source>
        <dbReference type="EnsemblPlants" id="LPERR08G15910.1"/>
    </source>
</evidence>
<accession>A0A0D9X989</accession>
<reference evidence="2" key="3">
    <citation type="submission" date="2015-04" db="UniProtKB">
        <authorList>
            <consortium name="EnsemblPlants"/>
        </authorList>
    </citation>
    <scope>IDENTIFICATION</scope>
</reference>
<keyword evidence="3" id="KW-1185">Reference proteome</keyword>
<organism evidence="2 3">
    <name type="scientific">Leersia perrieri</name>
    <dbReference type="NCBI Taxonomy" id="77586"/>
    <lineage>
        <taxon>Eukaryota</taxon>
        <taxon>Viridiplantae</taxon>
        <taxon>Streptophyta</taxon>
        <taxon>Embryophyta</taxon>
        <taxon>Tracheophyta</taxon>
        <taxon>Spermatophyta</taxon>
        <taxon>Magnoliopsida</taxon>
        <taxon>Liliopsida</taxon>
        <taxon>Poales</taxon>
        <taxon>Poaceae</taxon>
        <taxon>BOP clade</taxon>
        <taxon>Oryzoideae</taxon>
        <taxon>Oryzeae</taxon>
        <taxon>Oryzinae</taxon>
        <taxon>Leersia</taxon>
    </lineage>
</organism>
<keyword evidence="1" id="KW-0812">Transmembrane</keyword>
<keyword evidence="1" id="KW-1133">Transmembrane helix</keyword>
<reference evidence="2 3" key="1">
    <citation type="submission" date="2012-08" db="EMBL/GenBank/DDBJ databases">
        <title>Oryza genome evolution.</title>
        <authorList>
            <person name="Wing R.A."/>
        </authorList>
    </citation>
    <scope>NUCLEOTIDE SEQUENCE</scope>
</reference>
<dbReference type="AlphaFoldDB" id="A0A0D9X989"/>
<evidence type="ECO:0000256" key="1">
    <source>
        <dbReference type="SAM" id="Phobius"/>
    </source>
</evidence>
<reference evidence="3" key="2">
    <citation type="submission" date="2013-12" db="EMBL/GenBank/DDBJ databases">
        <authorList>
            <person name="Yu Y."/>
            <person name="Lee S."/>
            <person name="de Baynast K."/>
            <person name="Wissotski M."/>
            <person name="Liu L."/>
            <person name="Talag J."/>
            <person name="Goicoechea J."/>
            <person name="Angelova A."/>
            <person name="Jetty R."/>
            <person name="Kudrna D."/>
            <person name="Golser W."/>
            <person name="Rivera L."/>
            <person name="Zhang J."/>
            <person name="Wing R."/>
        </authorList>
    </citation>
    <scope>NUCLEOTIDE SEQUENCE</scope>
</reference>
<sequence>MRKTSNELVLLFNWFLGLWPPMISPLSNMSVLTLLPSGLAVPTTTILSSLAITCVGLVPSDIVLTVPSVTTRDGSRTTPYSLVVPGELELEDSTTDDDSW</sequence>
<dbReference type="EnsemblPlants" id="LPERR08G15910.1">
    <property type="protein sequence ID" value="LPERR08G15910.1"/>
    <property type="gene ID" value="LPERR08G15910"/>
</dbReference>
<protein>
    <submittedName>
        <fullName evidence="2">Uncharacterized protein</fullName>
    </submittedName>
</protein>
<proteinExistence type="predicted"/>
<dbReference type="Proteomes" id="UP000032180">
    <property type="component" value="Chromosome 8"/>
</dbReference>
<dbReference type="Gramene" id="LPERR08G15910.1">
    <property type="protein sequence ID" value="LPERR08G15910.1"/>
    <property type="gene ID" value="LPERR08G15910"/>
</dbReference>
<feature type="transmembrane region" description="Helical" evidence="1">
    <location>
        <begin position="45"/>
        <end position="66"/>
    </location>
</feature>
<keyword evidence="1" id="KW-0472">Membrane</keyword>
<evidence type="ECO:0000313" key="3">
    <source>
        <dbReference type="Proteomes" id="UP000032180"/>
    </source>
</evidence>
<dbReference type="HOGENOM" id="CLU_2310118_0_0_1"/>